<dbReference type="InterPro" id="IPR016181">
    <property type="entry name" value="Acyl_CoA_acyltransferase"/>
</dbReference>
<organism evidence="2 3">
    <name type="scientific">Phaeobacter gallaeciensis</name>
    <dbReference type="NCBI Taxonomy" id="60890"/>
    <lineage>
        <taxon>Bacteria</taxon>
        <taxon>Pseudomonadati</taxon>
        <taxon>Pseudomonadota</taxon>
        <taxon>Alphaproteobacteria</taxon>
        <taxon>Rhodobacterales</taxon>
        <taxon>Roseobacteraceae</taxon>
        <taxon>Phaeobacter</taxon>
    </lineage>
</organism>
<dbReference type="CDD" id="cd04301">
    <property type="entry name" value="NAT_SF"/>
    <property type="match status" value="1"/>
</dbReference>
<dbReference type="GO" id="GO:0008080">
    <property type="term" value="F:N-acetyltransferase activity"/>
    <property type="evidence" value="ECO:0007669"/>
    <property type="project" value="TreeGrafter"/>
</dbReference>
<dbReference type="Gene3D" id="3.40.630.30">
    <property type="match status" value="1"/>
</dbReference>
<dbReference type="InterPro" id="IPR000182">
    <property type="entry name" value="GNAT_dom"/>
</dbReference>
<gene>
    <name evidence="2" type="ORF">DS909_19190</name>
</gene>
<reference evidence="2 3" key="1">
    <citation type="submission" date="2018-07" db="EMBL/GenBank/DDBJ databases">
        <title>Modular assembly of carbohydrate-degrading microbial communities in the ocean.</title>
        <authorList>
            <person name="Enke T.N."/>
            <person name="Datta M.S."/>
            <person name="Schwartzman J.A."/>
            <person name="Cermak N."/>
            <person name="Schmitz D.A."/>
            <person name="Barrere J."/>
            <person name="Cordero O.X."/>
        </authorList>
    </citation>
    <scope>NUCLEOTIDE SEQUENCE [LARGE SCALE GENOMIC DNA]</scope>
    <source>
        <strain evidence="2 3">C3M10</strain>
    </source>
</reference>
<protein>
    <recommendedName>
        <fullName evidence="1">N-acetyltransferase domain-containing protein</fullName>
    </recommendedName>
</protein>
<dbReference type="Pfam" id="PF00583">
    <property type="entry name" value="Acetyltransf_1"/>
    <property type="match status" value="1"/>
</dbReference>
<evidence type="ECO:0000313" key="3">
    <source>
        <dbReference type="Proteomes" id="UP000252706"/>
    </source>
</evidence>
<dbReference type="SUPFAM" id="SSF55729">
    <property type="entry name" value="Acyl-CoA N-acyltransferases (Nat)"/>
    <property type="match status" value="1"/>
</dbReference>
<dbReference type="RefSeq" id="WP_113825075.1">
    <property type="nucleotide sequence ID" value="NZ_QOCE01000046.1"/>
</dbReference>
<evidence type="ECO:0000313" key="2">
    <source>
        <dbReference type="EMBL" id="RBW51339.1"/>
    </source>
</evidence>
<proteinExistence type="predicted"/>
<sequence length="213" mass="23274">MARSEVVVRRMSKTDNGEMSKLLGNVFSQRDPPAVATKFSPEKLEKIAALFGMKSAKEGLSSVALDEASGEIVGAVLAHDFGQPPPDGIDAVDLGSEPVITLIDQLEAVFSNAHDIKPEKFLHIFMIAVRDDFARRGIAKKLLASCIMQAERSGYRIAFAEATNRFSQRLFFNAGFAGIHSIGYEDFELDGQLPFLDIKHEGACVLMELDLLA</sequence>
<dbReference type="OrthoDB" id="7849968at2"/>
<dbReference type="PANTHER" id="PTHR20905:SF1">
    <property type="entry name" value="AT07410P-RELATED"/>
    <property type="match status" value="1"/>
</dbReference>
<dbReference type="PANTHER" id="PTHR20905">
    <property type="entry name" value="N-ACETYLTRANSFERASE-RELATED"/>
    <property type="match status" value="1"/>
</dbReference>
<dbReference type="AlphaFoldDB" id="A0A366WS51"/>
<evidence type="ECO:0000259" key="1">
    <source>
        <dbReference type="PROSITE" id="PS51186"/>
    </source>
</evidence>
<dbReference type="EMBL" id="QOCE01000046">
    <property type="protein sequence ID" value="RBW51339.1"/>
    <property type="molecule type" value="Genomic_DNA"/>
</dbReference>
<feature type="domain" description="N-acetyltransferase" evidence="1">
    <location>
        <begin position="6"/>
        <end position="212"/>
    </location>
</feature>
<name>A0A366WS51_9RHOB</name>
<comment type="caution">
    <text evidence="2">The sequence shown here is derived from an EMBL/GenBank/DDBJ whole genome shotgun (WGS) entry which is preliminary data.</text>
</comment>
<dbReference type="Proteomes" id="UP000252706">
    <property type="component" value="Unassembled WGS sequence"/>
</dbReference>
<accession>A0A366WS51</accession>
<dbReference type="PROSITE" id="PS51186">
    <property type="entry name" value="GNAT"/>
    <property type="match status" value="1"/>
</dbReference>